<dbReference type="SUPFAM" id="SSF52047">
    <property type="entry name" value="RNI-like"/>
    <property type="match status" value="1"/>
</dbReference>
<dbReference type="InParanoid" id="A0A165ZRC8"/>
<dbReference type="OrthoDB" id="3365698at2759"/>
<dbReference type="EMBL" id="KV426197">
    <property type="protein sequence ID" value="KZV85179.1"/>
    <property type="molecule type" value="Genomic_DNA"/>
</dbReference>
<dbReference type="Pfam" id="PF12937">
    <property type="entry name" value="F-box-like"/>
    <property type="match status" value="1"/>
</dbReference>
<evidence type="ECO:0000313" key="3">
    <source>
        <dbReference type="Proteomes" id="UP000077266"/>
    </source>
</evidence>
<proteinExistence type="predicted"/>
<gene>
    <name evidence="2" type="ORF">EXIGLDRAFT_775826</name>
</gene>
<dbReference type="InterPro" id="IPR032675">
    <property type="entry name" value="LRR_dom_sf"/>
</dbReference>
<dbReference type="Proteomes" id="UP000077266">
    <property type="component" value="Unassembled WGS sequence"/>
</dbReference>
<evidence type="ECO:0000313" key="2">
    <source>
        <dbReference type="EMBL" id="KZV85179.1"/>
    </source>
</evidence>
<organism evidence="2 3">
    <name type="scientific">Exidia glandulosa HHB12029</name>
    <dbReference type="NCBI Taxonomy" id="1314781"/>
    <lineage>
        <taxon>Eukaryota</taxon>
        <taxon>Fungi</taxon>
        <taxon>Dikarya</taxon>
        <taxon>Basidiomycota</taxon>
        <taxon>Agaricomycotina</taxon>
        <taxon>Agaricomycetes</taxon>
        <taxon>Auriculariales</taxon>
        <taxon>Exidiaceae</taxon>
        <taxon>Exidia</taxon>
    </lineage>
</organism>
<protein>
    <recommendedName>
        <fullName evidence="1">F-box domain-containing protein</fullName>
    </recommendedName>
</protein>
<keyword evidence="3" id="KW-1185">Reference proteome</keyword>
<evidence type="ECO:0000259" key="1">
    <source>
        <dbReference type="Pfam" id="PF12937"/>
    </source>
</evidence>
<dbReference type="InterPro" id="IPR001810">
    <property type="entry name" value="F-box_dom"/>
</dbReference>
<dbReference type="Gene3D" id="3.80.10.10">
    <property type="entry name" value="Ribonuclease Inhibitor"/>
    <property type="match status" value="1"/>
</dbReference>
<dbReference type="AlphaFoldDB" id="A0A165ZRC8"/>
<reference evidence="2 3" key="1">
    <citation type="journal article" date="2016" name="Mol. Biol. Evol.">
        <title>Comparative Genomics of Early-Diverging Mushroom-Forming Fungi Provides Insights into the Origins of Lignocellulose Decay Capabilities.</title>
        <authorList>
            <person name="Nagy L.G."/>
            <person name="Riley R."/>
            <person name="Tritt A."/>
            <person name="Adam C."/>
            <person name="Daum C."/>
            <person name="Floudas D."/>
            <person name="Sun H."/>
            <person name="Yadav J.S."/>
            <person name="Pangilinan J."/>
            <person name="Larsson K.H."/>
            <person name="Matsuura K."/>
            <person name="Barry K."/>
            <person name="Labutti K."/>
            <person name="Kuo R."/>
            <person name="Ohm R.A."/>
            <person name="Bhattacharya S.S."/>
            <person name="Shirouzu T."/>
            <person name="Yoshinaga Y."/>
            <person name="Martin F.M."/>
            <person name="Grigoriev I.V."/>
            <person name="Hibbett D.S."/>
        </authorList>
    </citation>
    <scope>NUCLEOTIDE SEQUENCE [LARGE SCALE GENOMIC DNA]</scope>
    <source>
        <strain evidence="2 3">HHB12029</strain>
    </source>
</reference>
<accession>A0A165ZRC8</accession>
<feature type="domain" description="F-box" evidence="1">
    <location>
        <begin position="55"/>
        <end position="108"/>
    </location>
</feature>
<sequence length="482" mass="54493">MFETVLPVLVDAVKHLRLEALRAQQSYEVALRRHAEASRILDDVRNYVLTRRPLPRLPNDVLELILEHSMSRVAKRSRIGALSKLTSVCREWRQLLLNCGRLWTTIYVDFDRLPGNEERNDCRQLVSLAMSRANAAPLDVHVHHIPVGFACDSLSPFLLSTALPRAKSANLSFSTTEDGDMGFDLSVLLYLLQSLPLLESVAINFDGYPLSSHPLPLSVSLFPRASGLRHLQVEGNIMFSVLNLRRELPDCRSWEDTITDLQLSNIILPHRDLHDFYIPRGLTSLGLIGCTLTDAQWPDNSAAFLPLLPQLHRLHIIESHTLLQRVDLDCMPLLEEVRVDGCYLTTDALYARLRACPGNVVKRIIFQNGWAQHLCVAAASHIREVYMIDCENAPYSLTKLMDCRVIQRITTLGIIQKDYPQVATWKLLESLESHLDETKRPLQATLVVSDDLPSLLREHLRALATTLLVSDYDEIVSNLLST</sequence>
<name>A0A165ZRC8_EXIGL</name>